<dbReference type="GO" id="GO:0004672">
    <property type="term" value="F:protein kinase activity"/>
    <property type="evidence" value="ECO:0007669"/>
    <property type="project" value="InterPro"/>
</dbReference>
<comment type="caution">
    <text evidence="2">The sequence shown here is derived from an EMBL/GenBank/DDBJ whole genome shotgun (WGS) entry which is preliminary data.</text>
</comment>
<dbReference type="InterPro" id="IPR011009">
    <property type="entry name" value="Kinase-like_dom_sf"/>
</dbReference>
<gene>
    <name evidence="2" type="ORF">WN71_014625</name>
</gene>
<proteinExistence type="predicted"/>
<accession>A0A1J4NY30</accession>
<dbReference type="SUPFAM" id="SSF56112">
    <property type="entry name" value="Protein kinase-like (PK-like)"/>
    <property type="match status" value="1"/>
</dbReference>
<dbReference type="STRING" id="1428628.WN71_014625"/>
<dbReference type="EMBL" id="LAVA02000030">
    <property type="protein sequence ID" value="OIJ67232.1"/>
    <property type="molecule type" value="Genomic_DNA"/>
</dbReference>
<keyword evidence="3" id="KW-1185">Reference proteome</keyword>
<evidence type="ECO:0000259" key="1">
    <source>
        <dbReference type="PROSITE" id="PS50011"/>
    </source>
</evidence>
<feature type="domain" description="Protein kinase" evidence="1">
    <location>
        <begin position="1"/>
        <end position="229"/>
    </location>
</feature>
<dbReference type="RefSeq" id="WP_046583088.1">
    <property type="nucleotide sequence ID" value="NZ_LAVA02000030.1"/>
</dbReference>
<dbReference type="AlphaFoldDB" id="A0A1J4NY30"/>
<dbReference type="Gene3D" id="3.90.1200.10">
    <property type="match status" value="1"/>
</dbReference>
<evidence type="ECO:0000313" key="2">
    <source>
        <dbReference type="EMBL" id="OIJ67232.1"/>
    </source>
</evidence>
<dbReference type="InterPro" id="IPR002575">
    <property type="entry name" value="Aminoglycoside_PTrfase"/>
</dbReference>
<reference evidence="2" key="1">
    <citation type="submission" date="2016-10" db="EMBL/GenBank/DDBJ databases">
        <title>Genome sequence of Streptomyces mangrovisoli MUSC 149.</title>
        <authorList>
            <person name="Lee L.-H."/>
            <person name="Ser H.-L."/>
        </authorList>
    </citation>
    <scope>NUCLEOTIDE SEQUENCE [LARGE SCALE GENOMIC DNA]</scope>
    <source>
        <strain evidence="2">MUSC 149</strain>
    </source>
</reference>
<name>A0A1J4NY30_9ACTN</name>
<sequence length="229" mass="24005">MGSPVLGRLLGSGRSADVYEIDEAWVLRRDREGWGDAAAEGEVMEHVRAHGYPVPAVRPAGSRTDLVLERLTGPTMLQACLTGELGPAEAGSMVAGLLRALHEVPARRSADPADRVLHLDLHPDNVILTPGGPRVIDWSNTEEGGPGLDWAMSAVILAQVASGDDRLAAPAHEMLTGLLAGPSPLTAPDLAEALRRRAANPTMSAGEVAALGTAETRVRGLLGWDRASS</sequence>
<dbReference type="Proteomes" id="UP000034196">
    <property type="component" value="Unassembled WGS sequence"/>
</dbReference>
<dbReference type="PROSITE" id="PS50011">
    <property type="entry name" value="PROTEIN_KINASE_DOM"/>
    <property type="match status" value="1"/>
</dbReference>
<dbReference type="Pfam" id="PF01636">
    <property type="entry name" value="APH"/>
    <property type="match status" value="1"/>
</dbReference>
<organism evidence="2 3">
    <name type="scientific">Streptomyces mangrovisoli</name>
    <dbReference type="NCBI Taxonomy" id="1428628"/>
    <lineage>
        <taxon>Bacteria</taxon>
        <taxon>Bacillati</taxon>
        <taxon>Actinomycetota</taxon>
        <taxon>Actinomycetes</taxon>
        <taxon>Kitasatosporales</taxon>
        <taxon>Streptomycetaceae</taxon>
        <taxon>Streptomyces</taxon>
    </lineage>
</organism>
<protein>
    <submittedName>
        <fullName evidence="2">Phosphotransferase enzyme family protein</fullName>
    </submittedName>
</protein>
<dbReference type="GO" id="GO:0005524">
    <property type="term" value="F:ATP binding"/>
    <property type="evidence" value="ECO:0007669"/>
    <property type="project" value="InterPro"/>
</dbReference>
<evidence type="ECO:0000313" key="3">
    <source>
        <dbReference type="Proteomes" id="UP000034196"/>
    </source>
</evidence>
<dbReference type="InterPro" id="IPR000719">
    <property type="entry name" value="Prot_kinase_dom"/>
</dbReference>